<reference evidence="2 3" key="1">
    <citation type="journal article" date="2020" name="ISME J.">
        <title>Uncovering the hidden diversity of litter-decomposition mechanisms in mushroom-forming fungi.</title>
        <authorList>
            <person name="Floudas D."/>
            <person name="Bentzer J."/>
            <person name="Ahren D."/>
            <person name="Johansson T."/>
            <person name="Persson P."/>
            <person name="Tunlid A."/>
        </authorList>
    </citation>
    <scope>NUCLEOTIDE SEQUENCE [LARGE SCALE GENOMIC DNA]</scope>
    <source>
        <strain evidence="2 3">CBS 406.79</strain>
    </source>
</reference>
<gene>
    <name evidence="2" type="ORF">D9757_010802</name>
</gene>
<evidence type="ECO:0000259" key="1">
    <source>
        <dbReference type="Pfam" id="PF01926"/>
    </source>
</evidence>
<accession>A0A8H5GTT4</accession>
<keyword evidence="3" id="KW-1185">Reference proteome</keyword>
<evidence type="ECO:0000313" key="2">
    <source>
        <dbReference type="EMBL" id="KAF5371074.1"/>
    </source>
</evidence>
<dbReference type="CDD" id="cd00882">
    <property type="entry name" value="Ras_like_GTPase"/>
    <property type="match status" value="1"/>
</dbReference>
<dbReference type="OrthoDB" id="8954335at2759"/>
<protein>
    <recommendedName>
        <fullName evidence="1">G domain-containing protein</fullName>
    </recommendedName>
</protein>
<dbReference type="SUPFAM" id="SSF52540">
    <property type="entry name" value="P-loop containing nucleoside triphosphate hydrolases"/>
    <property type="match status" value="1"/>
</dbReference>
<dbReference type="EMBL" id="JAACJN010000117">
    <property type="protein sequence ID" value="KAF5371074.1"/>
    <property type="molecule type" value="Genomic_DNA"/>
</dbReference>
<dbReference type="InterPro" id="IPR027417">
    <property type="entry name" value="P-loop_NTPase"/>
</dbReference>
<dbReference type="Pfam" id="PF01926">
    <property type="entry name" value="MMR_HSR1"/>
    <property type="match status" value="1"/>
</dbReference>
<dbReference type="InterPro" id="IPR006073">
    <property type="entry name" value="GTP-bd"/>
</dbReference>
<dbReference type="AlphaFoldDB" id="A0A8H5GTT4"/>
<dbReference type="Proteomes" id="UP000518752">
    <property type="component" value="Unassembled WGS sequence"/>
</dbReference>
<evidence type="ECO:0000313" key="3">
    <source>
        <dbReference type="Proteomes" id="UP000518752"/>
    </source>
</evidence>
<feature type="domain" description="G" evidence="1">
    <location>
        <begin position="8"/>
        <end position="133"/>
    </location>
</feature>
<organism evidence="2 3">
    <name type="scientific">Collybiopsis confluens</name>
    <dbReference type="NCBI Taxonomy" id="2823264"/>
    <lineage>
        <taxon>Eukaryota</taxon>
        <taxon>Fungi</taxon>
        <taxon>Dikarya</taxon>
        <taxon>Basidiomycota</taxon>
        <taxon>Agaricomycotina</taxon>
        <taxon>Agaricomycetes</taxon>
        <taxon>Agaricomycetidae</taxon>
        <taxon>Agaricales</taxon>
        <taxon>Marasmiineae</taxon>
        <taxon>Omphalotaceae</taxon>
        <taxon>Collybiopsis</taxon>
    </lineage>
</organism>
<proteinExistence type="predicted"/>
<dbReference type="GO" id="GO:0005525">
    <property type="term" value="F:GTP binding"/>
    <property type="evidence" value="ECO:0007669"/>
    <property type="project" value="InterPro"/>
</dbReference>
<dbReference type="Gene3D" id="3.40.50.300">
    <property type="entry name" value="P-loop containing nucleotide triphosphate hydrolases"/>
    <property type="match status" value="1"/>
</dbReference>
<comment type="caution">
    <text evidence="2">The sequence shown here is derived from an EMBL/GenBank/DDBJ whole genome shotgun (WGS) entry which is preliminary data.</text>
</comment>
<sequence>MSLHSQNIVVFGSTGSGKSSVINMIRRSSEAPVSSGASGCTFQSTAYSTKLQDKEYRLWDTAGLDEGKQGKVFDKKAFENLCSLVGQLSHNNNGVSLLMFVMRGPRITDAATKNYRMFYEGFCRKQVPIVIVVTGLENEDDMDQWWITNEGVFAERNMFFHGAACVTAITGKFSTRLGRGIHADVYAESIPKIEKLIQNHVLTEGWKKSPKNWALDIWKWVLIAFGALVPIVIQVLEQDAVKAAIGEIFDSLDIAQS</sequence>
<name>A0A8H5GTT4_9AGAR</name>